<evidence type="ECO:0000313" key="3">
    <source>
        <dbReference type="Proteomes" id="UP001165190"/>
    </source>
</evidence>
<dbReference type="OrthoDB" id="411615at2759"/>
<organism evidence="2 3">
    <name type="scientific">Hibiscus trionum</name>
    <name type="common">Flower of an hour</name>
    <dbReference type="NCBI Taxonomy" id="183268"/>
    <lineage>
        <taxon>Eukaryota</taxon>
        <taxon>Viridiplantae</taxon>
        <taxon>Streptophyta</taxon>
        <taxon>Embryophyta</taxon>
        <taxon>Tracheophyta</taxon>
        <taxon>Spermatophyta</taxon>
        <taxon>Magnoliopsida</taxon>
        <taxon>eudicotyledons</taxon>
        <taxon>Gunneridae</taxon>
        <taxon>Pentapetalae</taxon>
        <taxon>rosids</taxon>
        <taxon>malvids</taxon>
        <taxon>Malvales</taxon>
        <taxon>Malvaceae</taxon>
        <taxon>Malvoideae</taxon>
        <taxon>Hibiscus</taxon>
    </lineage>
</organism>
<dbReference type="AlphaFoldDB" id="A0A9W7MV87"/>
<gene>
    <name evidence="2" type="ORF">HRI_004735300</name>
</gene>
<proteinExistence type="predicted"/>
<keyword evidence="2" id="KW-0418">Kinase</keyword>
<feature type="domain" description="Reverse transcriptase Ty1/copia-type" evidence="1">
    <location>
        <begin position="11"/>
        <end position="86"/>
    </location>
</feature>
<keyword evidence="3" id="KW-1185">Reference proteome</keyword>
<comment type="caution">
    <text evidence="2">The sequence shown here is derived from an EMBL/GenBank/DDBJ whole genome shotgun (WGS) entry which is preliminary data.</text>
</comment>
<name>A0A9W7MV87_HIBTR</name>
<evidence type="ECO:0000259" key="1">
    <source>
        <dbReference type="Pfam" id="PF07727"/>
    </source>
</evidence>
<dbReference type="EMBL" id="BSYR01000057">
    <property type="protein sequence ID" value="GMJ10661.1"/>
    <property type="molecule type" value="Genomic_DNA"/>
</dbReference>
<dbReference type="Proteomes" id="UP001165190">
    <property type="component" value="Unassembled WGS sequence"/>
</dbReference>
<dbReference type="GO" id="GO:0016301">
    <property type="term" value="F:kinase activity"/>
    <property type="evidence" value="ECO:0007669"/>
    <property type="project" value="UniProtKB-KW"/>
</dbReference>
<keyword evidence="2" id="KW-0808">Transferase</keyword>
<evidence type="ECO:0000313" key="2">
    <source>
        <dbReference type="EMBL" id="GMJ10661.1"/>
    </source>
</evidence>
<accession>A0A9W7MV87</accession>
<sequence length="100" mass="11658">MKEEIAALELNSTWSIVPLPIKKEPIGCKSIYQIKYKFSNEVKRFKAHLVAKRFKVRLVAKRYNQKEGVDFVETFSPVAKLTIIRLSYPWLPCLIDPYGK</sequence>
<dbReference type="Pfam" id="PF07727">
    <property type="entry name" value="RVT_2"/>
    <property type="match status" value="1"/>
</dbReference>
<protein>
    <submittedName>
        <fullName evidence="2">Cysteine-rich RLK (RECEPTOR-like protein kinase) 8</fullName>
    </submittedName>
</protein>
<reference evidence="2" key="1">
    <citation type="submission" date="2023-05" db="EMBL/GenBank/DDBJ databases">
        <title>Genome and transcriptome analyses reveal genes involved in the formation of fine ridges on petal epidermal cells in Hibiscus trionum.</title>
        <authorList>
            <person name="Koshimizu S."/>
            <person name="Masuda S."/>
            <person name="Ishii T."/>
            <person name="Shirasu K."/>
            <person name="Hoshino A."/>
            <person name="Arita M."/>
        </authorList>
    </citation>
    <scope>NUCLEOTIDE SEQUENCE</scope>
    <source>
        <strain evidence="2">Hamamatsu line</strain>
    </source>
</reference>
<dbReference type="InterPro" id="IPR013103">
    <property type="entry name" value="RVT_2"/>
</dbReference>